<dbReference type="Gene3D" id="3.30.420.40">
    <property type="match status" value="2"/>
</dbReference>
<dbReference type="AlphaFoldDB" id="A0A4Q9E0P6"/>
<dbReference type="PANTHER" id="PTHR18964:SF149">
    <property type="entry name" value="BIFUNCTIONAL UDP-N-ACETYLGLUCOSAMINE 2-EPIMERASE_N-ACETYLMANNOSAMINE KINASE"/>
    <property type="match status" value="1"/>
</dbReference>
<name>A0A4Q9E0P6_9BACL</name>
<evidence type="ECO:0000313" key="2">
    <source>
        <dbReference type="EMBL" id="TBL81713.1"/>
    </source>
</evidence>
<dbReference type="SUPFAM" id="SSF53067">
    <property type="entry name" value="Actin-like ATPase domain"/>
    <property type="match status" value="1"/>
</dbReference>
<dbReference type="EMBL" id="SIRE01000002">
    <property type="protein sequence ID" value="TBL81713.1"/>
    <property type="molecule type" value="Genomic_DNA"/>
</dbReference>
<dbReference type="Pfam" id="PF00480">
    <property type="entry name" value="ROK"/>
    <property type="match status" value="1"/>
</dbReference>
<comment type="caution">
    <text evidence="2">The sequence shown here is derived from an EMBL/GenBank/DDBJ whole genome shotgun (WGS) entry which is preliminary data.</text>
</comment>
<dbReference type="InterPro" id="IPR000600">
    <property type="entry name" value="ROK"/>
</dbReference>
<dbReference type="RefSeq" id="WP_131011500.1">
    <property type="nucleotide sequence ID" value="NZ_SIRE01000002.1"/>
</dbReference>
<evidence type="ECO:0000256" key="1">
    <source>
        <dbReference type="ARBA" id="ARBA00006479"/>
    </source>
</evidence>
<dbReference type="OrthoDB" id="9810372at2"/>
<reference evidence="2 3" key="1">
    <citation type="submission" date="2019-02" db="EMBL/GenBank/DDBJ databases">
        <title>Paenibacillus sp. nov., isolated from surface-sterilized tissue of Thalictrum simplex L.</title>
        <authorList>
            <person name="Tuo L."/>
        </authorList>
    </citation>
    <scope>NUCLEOTIDE SEQUENCE [LARGE SCALE GENOMIC DNA]</scope>
    <source>
        <strain evidence="2 3">N2SHLJ1</strain>
    </source>
</reference>
<dbReference type="Proteomes" id="UP000293142">
    <property type="component" value="Unassembled WGS sequence"/>
</dbReference>
<organism evidence="2 3">
    <name type="scientific">Paenibacillus thalictri</name>
    <dbReference type="NCBI Taxonomy" id="2527873"/>
    <lineage>
        <taxon>Bacteria</taxon>
        <taxon>Bacillati</taxon>
        <taxon>Bacillota</taxon>
        <taxon>Bacilli</taxon>
        <taxon>Bacillales</taxon>
        <taxon>Paenibacillaceae</taxon>
        <taxon>Paenibacillus</taxon>
    </lineage>
</organism>
<accession>A0A4Q9E0P6</accession>
<comment type="similarity">
    <text evidence="1">Belongs to the ROK (NagC/XylR) family.</text>
</comment>
<protein>
    <submittedName>
        <fullName evidence="2">ROK family protein</fullName>
    </submittedName>
</protein>
<dbReference type="PANTHER" id="PTHR18964">
    <property type="entry name" value="ROK (REPRESSOR, ORF, KINASE) FAMILY"/>
    <property type="match status" value="1"/>
</dbReference>
<keyword evidence="3" id="KW-1185">Reference proteome</keyword>
<proteinExistence type="inferred from homology"/>
<dbReference type="InterPro" id="IPR043129">
    <property type="entry name" value="ATPase_NBD"/>
</dbReference>
<sequence length="316" mass="32839">MIGYVGIDIGGTNVVCGIVSENGDVLGMAKLATEAQGGFQHVTSRVAEAVRQLMATVPEVSCAAVGVGVPGFVDHERGIAVKAVNLGWDNIPLADELSRHLGLPVYINNDVRMYIYGEAVAGAGKNHRYVLGITLGTGIAAASVFNGELHYGSGFRAGELGHFGMPGIPYKCVCGLTGCLETIACANGIARQAREALAEGEPSVLGEWFSADTSGLTAADVTRAYDAGDPLAQRIMSHTGTMLARGLAPAISLTSPDVLVIGGGAAKAGDRLFGPMREELERTVHPMYMEGLTISVAHRLEDAGVVGSALYARSRV</sequence>
<gene>
    <name evidence="2" type="ORF">EYB31_01570</name>
</gene>
<evidence type="ECO:0000313" key="3">
    <source>
        <dbReference type="Proteomes" id="UP000293142"/>
    </source>
</evidence>